<sequence>MPIARPKHWWIILGLGLEIDFTSLRVFASTDVEDHLYMAWATWPPTEREIWRIVRGKRVFCGIKYIWDSPNIAEQTDEGDTLMHRFYLPGLPTMSTIYWYLNAPGGPYGLEIQGPLTRTELLR</sequence>
<dbReference type="EMBL" id="BARV01036093">
    <property type="protein sequence ID" value="GAI50392.1"/>
    <property type="molecule type" value="Genomic_DNA"/>
</dbReference>
<dbReference type="AlphaFoldDB" id="X1P238"/>
<feature type="non-terminal residue" evidence="1">
    <location>
        <position position="123"/>
    </location>
</feature>
<organism evidence="1">
    <name type="scientific">marine sediment metagenome</name>
    <dbReference type="NCBI Taxonomy" id="412755"/>
    <lineage>
        <taxon>unclassified sequences</taxon>
        <taxon>metagenomes</taxon>
        <taxon>ecological metagenomes</taxon>
    </lineage>
</organism>
<protein>
    <submittedName>
        <fullName evidence="1">Uncharacterized protein</fullName>
    </submittedName>
</protein>
<name>X1P238_9ZZZZ</name>
<comment type="caution">
    <text evidence="1">The sequence shown here is derived from an EMBL/GenBank/DDBJ whole genome shotgun (WGS) entry which is preliminary data.</text>
</comment>
<evidence type="ECO:0000313" key="1">
    <source>
        <dbReference type="EMBL" id="GAI50392.1"/>
    </source>
</evidence>
<accession>X1P238</accession>
<gene>
    <name evidence="1" type="ORF">S06H3_56147</name>
</gene>
<reference evidence="1" key="1">
    <citation type="journal article" date="2014" name="Front. Microbiol.">
        <title>High frequency of phylogenetically diverse reductive dehalogenase-homologous genes in deep subseafloor sedimentary metagenomes.</title>
        <authorList>
            <person name="Kawai M."/>
            <person name="Futagami T."/>
            <person name="Toyoda A."/>
            <person name="Takaki Y."/>
            <person name="Nishi S."/>
            <person name="Hori S."/>
            <person name="Arai W."/>
            <person name="Tsubouchi T."/>
            <person name="Morono Y."/>
            <person name="Uchiyama I."/>
            <person name="Ito T."/>
            <person name="Fujiyama A."/>
            <person name="Inagaki F."/>
            <person name="Takami H."/>
        </authorList>
    </citation>
    <scope>NUCLEOTIDE SEQUENCE</scope>
    <source>
        <strain evidence="1">Expedition CK06-06</strain>
    </source>
</reference>
<proteinExistence type="predicted"/>